<evidence type="ECO:0000256" key="9">
    <source>
        <dbReference type="ARBA" id="ARBA00023027"/>
    </source>
</evidence>
<comment type="pathway">
    <text evidence="2 11">Cofactor biosynthesis; NAD(+) biosynthesis; deamido-NAD(+) from nicotinate D-ribonucleotide: step 1/1.</text>
</comment>
<name>A0A2S1LXX4_9SPIR</name>
<comment type="function">
    <text evidence="1 11">Catalyzes the reversible adenylation of nicotinate mononucleotide (NaMN) to nicotinic acid adenine dinucleotide (NaAD).</text>
</comment>
<reference evidence="13 14" key="1">
    <citation type="submission" date="2018-01" db="EMBL/GenBank/DDBJ databases">
        <title>Genome sequence of Borrelia tachyglossi.</title>
        <authorList>
            <person name="Gofton A.W."/>
        </authorList>
    </citation>
    <scope>NUCLEOTIDE SEQUENCE [LARGE SCALE GENOMIC DNA]</scope>
    <source>
        <strain evidence="13 14">Bc-F10-1268</strain>
    </source>
</reference>
<keyword evidence="4 11" id="KW-0662">Pyridine nucleotide biosynthesis</keyword>
<dbReference type="NCBIfam" id="NF000840">
    <property type="entry name" value="PRK00071.1-3"/>
    <property type="match status" value="1"/>
</dbReference>
<dbReference type="InterPro" id="IPR004821">
    <property type="entry name" value="Cyt_trans-like"/>
</dbReference>
<dbReference type="PANTHER" id="PTHR39321">
    <property type="entry name" value="NICOTINATE-NUCLEOTIDE ADENYLYLTRANSFERASE-RELATED"/>
    <property type="match status" value="1"/>
</dbReference>
<dbReference type="GO" id="GO:0009435">
    <property type="term" value="P:NAD+ biosynthetic process"/>
    <property type="evidence" value="ECO:0007669"/>
    <property type="project" value="UniProtKB-UniRule"/>
</dbReference>
<keyword evidence="14" id="KW-1185">Reference proteome</keyword>
<keyword evidence="7 11" id="KW-0547">Nucleotide-binding</keyword>
<keyword evidence="5 11" id="KW-0808">Transferase</keyword>
<keyword evidence="6 11" id="KW-0548">Nucleotidyltransferase</keyword>
<dbReference type="RefSeq" id="WP_108729529.1">
    <property type="nucleotide sequence ID" value="NZ_CP025785.1"/>
</dbReference>
<evidence type="ECO:0000256" key="3">
    <source>
        <dbReference type="ARBA" id="ARBA00009014"/>
    </source>
</evidence>
<dbReference type="CDD" id="cd02165">
    <property type="entry name" value="NMNAT"/>
    <property type="match status" value="1"/>
</dbReference>
<dbReference type="HAMAP" id="MF_00244">
    <property type="entry name" value="NaMN_adenylyltr"/>
    <property type="match status" value="1"/>
</dbReference>
<dbReference type="GO" id="GO:0004515">
    <property type="term" value="F:nicotinate-nucleotide adenylyltransferase activity"/>
    <property type="evidence" value="ECO:0007669"/>
    <property type="project" value="UniProtKB-UniRule"/>
</dbReference>
<dbReference type="InterPro" id="IPR005248">
    <property type="entry name" value="NadD/NMNAT"/>
</dbReference>
<evidence type="ECO:0000313" key="13">
    <source>
        <dbReference type="EMBL" id="AWG43130.1"/>
    </source>
</evidence>
<evidence type="ECO:0000256" key="4">
    <source>
        <dbReference type="ARBA" id="ARBA00022642"/>
    </source>
</evidence>
<dbReference type="Gene3D" id="3.40.50.620">
    <property type="entry name" value="HUPs"/>
    <property type="match status" value="1"/>
</dbReference>
<dbReference type="InterPro" id="IPR014729">
    <property type="entry name" value="Rossmann-like_a/b/a_fold"/>
</dbReference>
<evidence type="ECO:0000256" key="1">
    <source>
        <dbReference type="ARBA" id="ARBA00002324"/>
    </source>
</evidence>
<dbReference type="EMBL" id="CP025785">
    <property type="protein sequence ID" value="AWG43130.1"/>
    <property type="molecule type" value="Genomic_DNA"/>
</dbReference>
<evidence type="ECO:0000313" key="14">
    <source>
        <dbReference type="Proteomes" id="UP000244655"/>
    </source>
</evidence>
<evidence type="ECO:0000256" key="11">
    <source>
        <dbReference type="HAMAP-Rule" id="MF_00244"/>
    </source>
</evidence>
<dbReference type="AlphaFoldDB" id="A0A2S1LXX4"/>
<evidence type="ECO:0000256" key="5">
    <source>
        <dbReference type="ARBA" id="ARBA00022679"/>
    </source>
</evidence>
<dbReference type="NCBIfam" id="TIGR00125">
    <property type="entry name" value="cyt_tran_rel"/>
    <property type="match status" value="1"/>
</dbReference>
<dbReference type="PANTHER" id="PTHR39321:SF3">
    <property type="entry name" value="PHOSPHOPANTETHEINE ADENYLYLTRANSFERASE"/>
    <property type="match status" value="1"/>
</dbReference>
<gene>
    <name evidence="11 13" type="primary">nadD</name>
    <name evidence="13" type="ORF">CR532_04110</name>
</gene>
<comment type="similarity">
    <text evidence="3 11">Belongs to the NadD family.</text>
</comment>
<evidence type="ECO:0000256" key="6">
    <source>
        <dbReference type="ARBA" id="ARBA00022695"/>
    </source>
</evidence>
<comment type="catalytic activity">
    <reaction evidence="10 11">
        <text>nicotinate beta-D-ribonucleotide + ATP + H(+) = deamido-NAD(+) + diphosphate</text>
        <dbReference type="Rhea" id="RHEA:22860"/>
        <dbReference type="ChEBI" id="CHEBI:15378"/>
        <dbReference type="ChEBI" id="CHEBI:30616"/>
        <dbReference type="ChEBI" id="CHEBI:33019"/>
        <dbReference type="ChEBI" id="CHEBI:57502"/>
        <dbReference type="ChEBI" id="CHEBI:58437"/>
        <dbReference type="EC" id="2.7.7.18"/>
    </reaction>
</comment>
<proteinExistence type="inferred from homology"/>
<dbReference type="Proteomes" id="UP000244655">
    <property type="component" value="Chromosome"/>
</dbReference>
<evidence type="ECO:0000256" key="2">
    <source>
        <dbReference type="ARBA" id="ARBA00005019"/>
    </source>
</evidence>
<feature type="domain" description="Cytidyltransferase-like" evidence="12">
    <location>
        <begin position="5"/>
        <end position="162"/>
    </location>
</feature>
<evidence type="ECO:0000256" key="8">
    <source>
        <dbReference type="ARBA" id="ARBA00022840"/>
    </source>
</evidence>
<dbReference type="OrthoDB" id="5295945at2"/>
<dbReference type="NCBIfam" id="TIGR00482">
    <property type="entry name" value="nicotinate (nicotinamide) nucleotide adenylyltransferase"/>
    <property type="match status" value="1"/>
</dbReference>
<protein>
    <recommendedName>
        <fullName evidence="11">Probable nicotinate-nucleotide adenylyltransferase</fullName>
        <ecNumber evidence="11">2.7.7.18</ecNumber>
    </recommendedName>
    <alternativeName>
        <fullName evidence="11">Deamido-NAD(+) diphosphorylase</fullName>
    </alternativeName>
    <alternativeName>
        <fullName evidence="11">Deamido-NAD(+) pyrophosphorylase</fullName>
    </alternativeName>
    <alternativeName>
        <fullName evidence="11">Nicotinate mononucleotide adenylyltransferase</fullName>
        <shortName evidence="11">NaMN adenylyltransferase</shortName>
    </alternativeName>
</protein>
<dbReference type="Pfam" id="PF01467">
    <property type="entry name" value="CTP_transf_like"/>
    <property type="match status" value="1"/>
</dbReference>
<keyword evidence="9 11" id="KW-0520">NAD</keyword>
<dbReference type="SUPFAM" id="SSF52374">
    <property type="entry name" value="Nucleotidylyl transferase"/>
    <property type="match status" value="1"/>
</dbReference>
<keyword evidence="8 11" id="KW-0067">ATP-binding</keyword>
<evidence type="ECO:0000256" key="7">
    <source>
        <dbReference type="ARBA" id="ARBA00022741"/>
    </source>
</evidence>
<evidence type="ECO:0000256" key="10">
    <source>
        <dbReference type="ARBA" id="ARBA00048721"/>
    </source>
</evidence>
<organism evidence="13 14">
    <name type="scientific">Candidatus Borreliella tachyglossi</name>
    <dbReference type="NCBI Taxonomy" id="1964448"/>
    <lineage>
        <taxon>Bacteria</taxon>
        <taxon>Pseudomonadati</taxon>
        <taxon>Spirochaetota</taxon>
        <taxon>Spirochaetia</taxon>
        <taxon>Spirochaetales</taxon>
        <taxon>Borreliaceae</taxon>
        <taxon>Borreliella</taxon>
    </lineage>
</organism>
<evidence type="ECO:0000259" key="12">
    <source>
        <dbReference type="Pfam" id="PF01467"/>
    </source>
</evidence>
<dbReference type="GO" id="GO:0005524">
    <property type="term" value="F:ATP binding"/>
    <property type="evidence" value="ECO:0007669"/>
    <property type="project" value="UniProtKB-KW"/>
</dbReference>
<dbReference type="EC" id="2.7.7.18" evidence="11"/>
<sequence length="191" mass="22085">MKIAVLGGTYNPVHIGHMFLAKEVEYFLDVERVIFVPTHKPVHKLIEGNVSVKDRIEMLKLAIQCEDRMLIDECDVANGGITYTIDTIVCMKSRYVDDDIYLVIGDDLFENFASWKNPEVIAESVNLVVVHRFYEERIISPFKHIYIDNKIFPISSSEIRSRIENGLPVDYLLPFSVLRYIQDNNLYIQGK</sequence>
<accession>A0A2S1LXX4</accession>
<dbReference type="UniPathway" id="UPA00253">
    <property type="reaction ID" value="UER00332"/>
</dbReference>